<evidence type="ECO:0008006" key="3">
    <source>
        <dbReference type="Google" id="ProtNLM"/>
    </source>
</evidence>
<organism evidence="1 2">
    <name type="scientific">Streptococcus pseudoporcinus LQ 940-04</name>
    <dbReference type="NCBI Taxonomy" id="875093"/>
    <lineage>
        <taxon>Bacteria</taxon>
        <taxon>Bacillati</taxon>
        <taxon>Bacillota</taxon>
        <taxon>Bacilli</taxon>
        <taxon>Lactobacillales</taxon>
        <taxon>Streptococcaceae</taxon>
        <taxon>Streptococcus</taxon>
    </lineage>
</organism>
<dbReference type="Proteomes" id="UP000003217">
    <property type="component" value="Unassembled WGS sequence"/>
</dbReference>
<reference evidence="1 2" key="1">
    <citation type="journal article" date="2014" name="Int. J. Syst. Evol. Microbiol.">
        <title>Phylogenomics and the dynamic genome evolution of the genus Streptococcus.</title>
        <authorList>
            <consortium name="The Broad Institute Genome Sequencing Platform"/>
            <person name="Richards V.P."/>
            <person name="Palmer S.R."/>
            <person name="Pavinski Bitar P.D."/>
            <person name="Qin X."/>
            <person name="Weinstock G.M."/>
            <person name="Highlander S.K."/>
            <person name="Town C.D."/>
            <person name="Burne R.A."/>
            <person name="Stanhope M.J."/>
        </authorList>
    </citation>
    <scope>NUCLEOTIDE SEQUENCE [LARGE SCALE GENOMIC DNA]</scope>
    <source>
        <strain evidence="1 2">LQ 940-04</strain>
    </source>
</reference>
<dbReference type="AlphaFoldDB" id="G5KBT4"/>
<proteinExistence type="predicted"/>
<sequence length="44" mass="5172">MIELRSAKLKDAKEVLLLQRLAFQPLLNHYQDFKTNPAMESLEK</sequence>
<comment type="caution">
    <text evidence="1">The sequence shown here is derived from an EMBL/GenBank/DDBJ whole genome shotgun (WGS) entry which is preliminary data.</text>
</comment>
<keyword evidence="2" id="KW-1185">Reference proteome</keyword>
<protein>
    <recommendedName>
        <fullName evidence="3">Acetyltransferase, GNAT family</fullName>
    </recommendedName>
</protein>
<name>G5KBT4_9STRE</name>
<dbReference type="RefSeq" id="WP_007891298.1">
    <property type="nucleotide sequence ID" value="NZ_AEUY02000005.1"/>
</dbReference>
<gene>
    <name evidence="1" type="ORF">STRPS_1807</name>
</gene>
<accession>G5KBT4</accession>
<dbReference type="EMBL" id="AEUY02000005">
    <property type="protein sequence ID" value="EHI65538.1"/>
    <property type="molecule type" value="Genomic_DNA"/>
</dbReference>
<evidence type="ECO:0000313" key="2">
    <source>
        <dbReference type="Proteomes" id="UP000003217"/>
    </source>
</evidence>
<dbReference type="STRING" id="361101.GCA_900102825_02004"/>
<evidence type="ECO:0000313" key="1">
    <source>
        <dbReference type="EMBL" id="EHI65538.1"/>
    </source>
</evidence>
<dbReference type="GeneID" id="77169426"/>